<evidence type="ECO:0000313" key="1">
    <source>
        <dbReference type="EMBL" id="VTR23915.1"/>
    </source>
</evidence>
<dbReference type="EMBL" id="CABEEZ010000033">
    <property type="protein sequence ID" value="VTR23915.1"/>
    <property type="molecule type" value="Genomic_DNA"/>
</dbReference>
<gene>
    <name evidence="1" type="ORF">NCTC12965_01888</name>
</gene>
<dbReference type="Gene3D" id="3.10.310.10">
    <property type="entry name" value="Diaminopimelate Epimerase, Chain A, domain 1"/>
    <property type="match status" value="1"/>
</dbReference>
<proteinExistence type="predicted"/>
<name>A0A4U9TUR9_SERFO</name>
<accession>A0A4U9TUR9</accession>
<dbReference type="SUPFAM" id="SSF54506">
    <property type="entry name" value="Diaminopimelate epimerase-like"/>
    <property type="match status" value="1"/>
</dbReference>
<sequence length="36" mass="4015">MLRKDDVKPRAYKQVDVFTTSPLQGNPLAVILEAEA</sequence>
<protein>
    <submittedName>
        <fullName evidence="1">Predicted epimerase, PhzC/PhzF homolog</fullName>
    </submittedName>
</protein>
<organism evidence="1">
    <name type="scientific">Serratia fonticola</name>
    <dbReference type="NCBI Taxonomy" id="47917"/>
    <lineage>
        <taxon>Bacteria</taxon>
        <taxon>Pseudomonadati</taxon>
        <taxon>Pseudomonadota</taxon>
        <taxon>Gammaproteobacteria</taxon>
        <taxon>Enterobacterales</taxon>
        <taxon>Yersiniaceae</taxon>
        <taxon>Serratia</taxon>
    </lineage>
</organism>
<reference evidence="1" key="1">
    <citation type="submission" date="2019-05" db="EMBL/GenBank/DDBJ databases">
        <authorList>
            <consortium name="Pathogen Informatics"/>
        </authorList>
    </citation>
    <scope>NUCLEOTIDE SEQUENCE [LARGE SCALE GENOMIC DNA]</scope>
    <source>
        <strain evidence="1">NCTC12965</strain>
    </source>
</reference>
<dbReference type="AlphaFoldDB" id="A0A4U9TUR9"/>